<keyword evidence="3" id="KW-0614">Plasmid</keyword>
<dbReference type="GO" id="GO:0006270">
    <property type="term" value="P:DNA replication initiation"/>
    <property type="evidence" value="ECO:0007669"/>
    <property type="project" value="InterPro"/>
</dbReference>
<dbReference type="RefSeq" id="WP_012931100.1">
    <property type="nucleotide sequence ID" value="NC_013731.1"/>
</dbReference>
<sequence>MGELVHIQEPLRLLLSRNNFDLLERRVYWLILRHIKQLQTLRPAEVETLPSEFPAFKIPITDLQLPNSSSEVNYSTYKRVAQRLTSRQLYLDSPAQHEFTSVVVFPMARYSKGVLTVEVNKHLVPYMIDLSKGYTKLQLQAALSLNSQYAQNLYTRLCKFLDTGIWRVSVIDLKDILDAQQYVRWSNFKQTVLARAMEEINQKTDIEVFVNEKREGRFITTLIFTIKRQSRKDNKAFDAFNEEMDMVYAQPTEELQSKATQILLQNYRFTSAQMREIVSNENLLQEFIRLDVLIQKGFIDVKTNPTRYIAGILFKKPKVAATK</sequence>
<feature type="domain" description="Initiator Rep protein WH1" evidence="2">
    <location>
        <begin position="13"/>
        <end position="158"/>
    </location>
</feature>
<dbReference type="KEGG" id="sli:Slin_6661"/>
<keyword evidence="4" id="KW-1185">Reference proteome</keyword>
<comment type="similarity">
    <text evidence="1">Belongs to the initiator RepB protein family.</text>
</comment>
<dbReference type="Pfam" id="PF21205">
    <property type="entry name" value="Rep3_C"/>
    <property type="match status" value="1"/>
</dbReference>
<proteinExistence type="inferred from homology"/>
<accession>D2QUY6</accession>
<name>D2QUY6_SPILD</name>
<dbReference type="InterPro" id="IPR000525">
    <property type="entry name" value="Initiator_Rep_WH1"/>
</dbReference>
<geneLocation type="plasmid" evidence="3 4">
    <name>pSLIN01</name>
</geneLocation>
<dbReference type="Pfam" id="PF01051">
    <property type="entry name" value="Rep3_N"/>
    <property type="match status" value="1"/>
</dbReference>
<dbReference type="HOGENOM" id="CLU_818233_0_0_10"/>
<dbReference type="InterPro" id="IPR036388">
    <property type="entry name" value="WH-like_DNA-bd_sf"/>
</dbReference>
<dbReference type="AlphaFoldDB" id="D2QUY6"/>
<evidence type="ECO:0000259" key="2">
    <source>
        <dbReference type="Pfam" id="PF01051"/>
    </source>
</evidence>
<protein>
    <submittedName>
        <fullName evidence="3">Initiator RepB protein</fullName>
    </submittedName>
</protein>
<dbReference type="GO" id="GO:0003887">
    <property type="term" value="F:DNA-directed DNA polymerase activity"/>
    <property type="evidence" value="ECO:0007669"/>
    <property type="project" value="InterPro"/>
</dbReference>
<evidence type="ECO:0000313" key="3">
    <source>
        <dbReference type="EMBL" id="ADB42618.1"/>
    </source>
</evidence>
<dbReference type="Proteomes" id="UP000002028">
    <property type="component" value="Plasmid pSLIN01"/>
</dbReference>
<evidence type="ECO:0000313" key="4">
    <source>
        <dbReference type="Proteomes" id="UP000002028"/>
    </source>
</evidence>
<reference evidence="3 4" key="1">
    <citation type="journal article" date="2010" name="Stand. Genomic Sci.">
        <title>Complete genome sequence of Spirosoma linguale type strain (1).</title>
        <authorList>
            <person name="Lail K."/>
            <person name="Sikorski J."/>
            <person name="Saunders E."/>
            <person name="Lapidus A."/>
            <person name="Glavina Del Rio T."/>
            <person name="Copeland A."/>
            <person name="Tice H."/>
            <person name="Cheng J.-F."/>
            <person name="Lucas S."/>
            <person name="Nolan M."/>
            <person name="Bruce D."/>
            <person name="Goodwin L."/>
            <person name="Pitluck S."/>
            <person name="Ivanova N."/>
            <person name="Mavromatis K."/>
            <person name="Ovchinnikova G."/>
            <person name="Pati A."/>
            <person name="Chen A."/>
            <person name="Palaniappan K."/>
            <person name="Land M."/>
            <person name="Hauser L."/>
            <person name="Chang Y.-J."/>
            <person name="Jeffries C.D."/>
            <person name="Chain P."/>
            <person name="Brettin T."/>
            <person name="Detter J.C."/>
            <person name="Schuetze A."/>
            <person name="Rohde M."/>
            <person name="Tindall B.J."/>
            <person name="Goeker M."/>
            <person name="Bristow J."/>
            <person name="Eisen J.A."/>
            <person name="Markowitz V."/>
            <person name="Hugenholtz P."/>
            <person name="Kyrpides N.C."/>
            <person name="Klenk H.-P."/>
            <person name="Chen F."/>
        </authorList>
    </citation>
    <scope>NUCLEOTIDE SEQUENCE [LARGE SCALE GENOMIC DNA]</scope>
    <source>
        <strain evidence="4">ATCC 33905 / DSM 74 / LMG 10896 / Claus 1</strain>
    </source>
</reference>
<dbReference type="InterPro" id="IPR036390">
    <property type="entry name" value="WH_DNA-bd_sf"/>
</dbReference>
<evidence type="ECO:0000256" key="1">
    <source>
        <dbReference type="ARBA" id="ARBA00038283"/>
    </source>
</evidence>
<dbReference type="SUPFAM" id="SSF46785">
    <property type="entry name" value="Winged helix' DNA-binding domain"/>
    <property type="match status" value="2"/>
</dbReference>
<dbReference type="EMBL" id="CP001770">
    <property type="protein sequence ID" value="ADB42618.1"/>
    <property type="molecule type" value="Genomic_DNA"/>
</dbReference>
<dbReference type="Gene3D" id="1.10.10.10">
    <property type="entry name" value="Winged helix-like DNA-binding domain superfamily/Winged helix DNA-binding domain"/>
    <property type="match status" value="2"/>
</dbReference>
<organism evidence="3 4">
    <name type="scientific">Spirosoma linguale (strain ATCC 33905 / DSM 74 / LMG 10896 / Claus 1)</name>
    <dbReference type="NCBI Taxonomy" id="504472"/>
    <lineage>
        <taxon>Bacteria</taxon>
        <taxon>Pseudomonadati</taxon>
        <taxon>Bacteroidota</taxon>
        <taxon>Cytophagia</taxon>
        <taxon>Cytophagales</taxon>
        <taxon>Cytophagaceae</taxon>
        <taxon>Spirosoma</taxon>
    </lineage>
</organism>
<gene>
    <name evidence="3" type="ordered locus">Slin_6661</name>
</gene>